<reference evidence="2 3" key="1">
    <citation type="journal article" date="2019" name="J. Ind. Microbiol. Biotechnol.">
        <title>The complete genomic sequence of Streptomyces spectabilis NRRL-2792 and identification of secondary metabolite biosynthetic gene clusters.</title>
        <authorList>
            <person name="Sinha A."/>
            <person name="Phillips-Salemka S."/>
            <person name="Niraula T.A."/>
            <person name="Short K.A."/>
            <person name="Niraula N.P."/>
        </authorList>
    </citation>
    <scope>NUCLEOTIDE SEQUENCE [LARGE SCALE GENOMIC DNA]</scope>
    <source>
        <strain evidence="2 3">NRRL 2792</strain>
    </source>
</reference>
<evidence type="ECO:0000313" key="2">
    <source>
        <dbReference type="EMBL" id="QDQ11369.1"/>
    </source>
</evidence>
<organism evidence="2 3">
    <name type="scientific">Streptomyces spectabilis</name>
    <dbReference type="NCBI Taxonomy" id="68270"/>
    <lineage>
        <taxon>Bacteria</taxon>
        <taxon>Bacillati</taxon>
        <taxon>Actinomycetota</taxon>
        <taxon>Actinomycetes</taxon>
        <taxon>Kitasatosporales</taxon>
        <taxon>Streptomycetaceae</taxon>
        <taxon>Streptomyces</taxon>
    </lineage>
</organism>
<proteinExistence type="predicted"/>
<accession>A0A516R6T5</accession>
<feature type="transmembrane region" description="Helical" evidence="1">
    <location>
        <begin position="66"/>
        <end position="88"/>
    </location>
</feature>
<sequence length="139" mass="14417">MFDRVRARLVLGRGGRVGALGRRLRAEFGEAQAARGQREARGDEEQTAAPAAVLGRPAGATAPAPLLLGLLLALLVLLARTGCLVRLVRLVGTAVLGRGSAAGAGEGAVEVPLARVAVIHGAHEAWRLGPARCRRKPKL</sequence>
<dbReference type="EMBL" id="CP040916">
    <property type="protein sequence ID" value="QDQ11369.1"/>
    <property type="molecule type" value="Genomic_DNA"/>
</dbReference>
<keyword evidence="1" id="KW-0472">Membrane</keyword>
<keyword evidence="1" id="KW-1133">Transmembrane helix</keyword>
<evidence type="ECO:0000256" key="1">
    <source>
        <dbReference type="SAM" id="Phobius"/>
    </source>
</evidence>
<dbReference type="Proteomes" id="UP000316806">
    <property type="component" value="Chromosome"/>
</dbReference>
<gene>
    <name evidence="2" type="ORF">FH965_12890</name>
</gene>
<keyword evidence="1" id="KW-0812">Transmembrane</keyword>
<dbReference type="AlphaFoldDB" id="A0A516R6T5"/>
<protein>
    <submittedName>
        <fullName evidence="2">Uncharacterized protein</fullName>
    </submittedName>
</protein>
<evidence type="ECO:0000313" key="3">
    <source>
        <dbReference type="Proteomes" id="UP000316806"/>
    </source>
</evidence>
<name>A0A516R6T5_STRST</name>